<dbReference type="RefSeq" id="WP_230371018.1">
    <property type="nucleotide sequence ID" value="NZ_WLYX01000001.1"/>
</dbReference>
<name>A0A844GEX5_9NEIS</name>
<protein>
    <submittedName>
        <fullName evidence="1">Uncharacterized protein</fullName>
    </submittedName>
</protein>
<dbReference type="Proteomes" id="UP000446658">
    <property type="component" value="Unassembled WGS sequence"/>
</dbReference>
<evidence type="ECO:0000313" key="2">
    <source>
        <dbReference type="Proteomes" id="UP000446658"/>
    </source>
</evidence>
<comment type="caution">
    <text evidence="1">The sequence shown here is derived from an EMBL/GenBank/DDBJ whole genome shotgun (WGS) entry which is preliminary data.</text>
</comment>
<sequence>MEFKSLGDLALHLAALPAMQVVELQHGLEKCAKKIEQTAKDEIGHYQQASGPFPAWADLADSTEQEKAGNGYPVDAPLLRTGEMRDSITHEVHGLEAVVGSKNKKLFYHELGTLTIPPRPVIGPAAFRSMDFILRTIGNAAVSGLVGGERIHPSLGYDG</sequence>
<accession>A0A844GEX5</accession>
<dbReference type="AlphaFoldDB" id="A0A844GEX5"/>
<reference evidence="1 2" key="1">
    <citation type="submission" date="2019-11" db="EMBL/GenBank/DDBJ databases">
        <title>Draft genome sequence of Paludibacterium sp. dN18-1.</title>
        <authorList>
            <person name="Im W.-T."/>
        </authorList>
    </citation>
    <scope>NUCLEOTIDE SEQUENCE [LARGE SCALE GENOMIC DNA]</scope>
    <source>
        <strain evidence="2">dN 18-1</strain>
    </source>
</reference>
<keyword evidence="2" id="KW-1185">Reference proteome</keyword>
<gene>
    <name evidence="1" type="ORF">GKE73_15315</name>
</gene>
<dbReference type="EMBL" id="WLYX01000001">
    <property type="protein sequence ID" value="MTD33870.1"/>
    <property type="molecule type" value="Genomic_DNA"/>
</dbReference>
<organism evidence="1 2">
    <name type="scientific">Paludibacterium denitrificans</name>
    <dbReference type="NCBI Taxonomy" id="2675226"/>
    <lineage>
        <taxon>Bacteria</taxon>
        <taxon>Pseudomonadati</taxon>
        <taxon>Pseudomonadota</taxon>
        <taxon>Betaproteobacteria</taxon>
        <taxon>Neisseriales</taxon>
        <taxon>Chromobacteriaceae</taxon>
        <taxon>Paludibacterium</taxon>
    </lineage>
</organism>
<evidence type="ECO:0000313" key="1">
    <source>
        <dbReference type="EMBL" id="MTD33870.1"/>
    </source>
</evidence>
<proteinExistence type="predicted"/>